<dbReference type="EMBL" id="RQTK01001676">
    <property type="protein sequence ID" value="RUS69454.1"/>
    <property type="molecule type" value="Genomic_DNA"/>
</dbReference>
<organism evidence="8 9">
    <name type="scientific">Elysia chlorotica</name>
    <name type="common">Eastern emerald elysia</name>
    <name type="synonym">Sea slug</name>
    <dbReference type="NCBI Taxonomy" id="188477"/>
    <lineage>
        <taxon>Eukaryota</taxon>
        <taxon>Metazoa</taxon>
        <taxon>Spiralia</taxon>
        <taxon>Lophotrochozoa</taxon>
        <taxon>Mollusca</taxon>
        <taxon>Gastropoda</taxon>
        <taxon>Heterobranchia</taxon>
        <taxon>Euthyneura</taxon>
        <taxon>Panpulmonata</taxon>
        <taxon>Sacoglossa</taxon>
        <taxon>Placobranchoidea</taxon>
        <taxon>Plakobranchidae</taxon>
        <taxon>Elysia</taxon>
    </lineage>
</organism>
<name>A0A433SKA5_ELYCH</name>
<evidence type="ECO:0000313" key="9">
    <source>
        <dbReference type="Proteomes" id="UP000271974"/>
    </source>
</evidence>
<protein>
    <submittedName>
        <fullName evidence="8">Uncharacterized protein</fullName>
    </submittedName>
</protein>
<evidence type="ECO:0000256" key="3">
    <source>
        <dbReference type="ARBA" id="ARBA00022692"/>
    </source>
</evidence>
<feature type="transmembrane region" description="Helical" evidence="7">
    <location>
        <begin position="316"/>
        <end position="335"/>
    </location>
</feature>
<keyword evidence="5 7" id="KW-0472">Membrane</keyword>
<comment type="subcellular location">
    <subcellularLocation>
        <location evidence="1">Membrane</location>
        <topology evidence="1">Multi-pass membrane protein</topology>
    </subcellularLocation>
</comment>
<dbReference type="AlphaFoldDB" id="A0A433SKA5"/>
<keyword evidence="6" id="KW-0479">Metal-binding</keyword>
<feature type="transmembrane region" description="Helical" evidence="7">
    <location>
        <begin position="206"/>
        <end position="227"/>
    </location>
</feature>
<feature type="transmembrane region" description="Helical" evidence="7">
    <location>
        <begin position="278"/>
        <end position="295"/>
    </location>
</feature>
<dbReference type="InterPro" id="IPR004254">
    <property type="entry name" value="AdipoR/HlyIII-related"/>
</dbReference>
<dbReference type="GO" id="GO:0016020">
    <property type="term" value="C:membrane"/>
    <property type="evidence" value="ECO:0007669"/>
    <property type="project" value="UniProtKB-SubCell"/>
</dbReference>
<evidence type="ECO:0000256" key="4">
    <source>
        <dbReference type="ARBA" id="ARBA00022989"/>
    </source>
</evidence>
<feature type="transmembrane region" description="Helical" evidence="7">
    <location>
        <begin position="173"/>
        <end position="194"/>
    </location>
</feature>
<proteinExistence type="inferred from homology"/>
<feature type="binding site" evidence="6">
    <location>
        <position position="281"/>
    </location>
    <ligand>
        <name>Zn(2+)</name>
        <dbReference type="ChEBI" id="CHEBI:29105"/>
    </ligand>
</feature>
<feature type="transmembrane region" description="Helical" evidence="7">
    <location>
        <begin position="105"/>
        <end position="124"/>
    </location>
</feature>
<evidence type="ECO:0000313" key="8">
    <source>
        <dbReference type="EMBL" id="RUS69454.1"/>
    </source>
</evidence>
<dbReference type="STRING" id="188477.A0A433SKA5"/>
<evidence type="ECO:0000256" key="1">
    <source>
        <dbReference type="ARBA" id="ARBA00004141"/>
    </source>
</evidence>
<evidence type="ECO:0000256" key="5">
    <source>
        <dbReference type="ARBA" id="ARBA00023136"/>
    </source>
</evidence>
<reference evidence="8 9" key="1">
    <citation type="submission" date="2019-01" db="EMBL/GenBank/DDBJ databases">
        <title>A draft genome assembly of the solar-powered sea slug Elysia chlorotica.</title>
        <authorList>
            <person name="Cai H."/>
            <person name="Li Q."/>
            <person name="Fang X."/>
            <person name="Li J."/>
            <person name="Curtis N.E."/>
            <person name="Altenburger A."/>
            <person name="Shibata T."/>
            <person name="Feng M."/>
            <person name="Maeda T."/>
            <person name="Schwartz J.A."/>
            <person name="Shigenobu S."/>
            <person name="Lundholm N."/>
            <person name="Nishiyama T."/>
            <person name="Yang H."/>
            <person name="Hasebe M."/>
            <person name="Li S."/>
            <person name="Pierce S.K."/>
            <person name="Wang J."/>
        </authorList>
    </citation>
    <scope>NUCLEOTIDE SEQUENCE [LARGE SCALE GENOMIC DNA]</scope>
    <source>
        <strain evidence="8">EC2010</strain>
        <tissue evidence="8">Whole organism of an adult</tissue>
    </source>
</reference>
<dbReference type="PANTHER" id="PTHR20855">
    <property type="entry name" value="ADIPOR/PROGESTIN RECEPTOR-RELATED"/>
    <property type="match status" value="1"/>
</dbReference>
<dbReference type="GO" id="GO:0046872">
    <property type="term" value="F:metal ion binding"/>
    <property type="evidence" value="ECO:0007669"/>
    <property type="project" value="UniProtKB-KW"/>
</dbReference>
<comment type="caution">
    <text evidence="8">The sequence shown here is derived from an EMBL/GenBank/DDBJ whole genome shotgun (WGS) entry which is preliminary data.</text>
</comment>
<dbReference type="OrthoDB" id="535992at2759"/>
<feature type="transmembrane region" description="Helical" evidence="7">
    <location>
        <begin position="136"/>
        <end position="161"/>
    </location>
</feature>
<evidence type="ECO:0000256" key="7">
    <source>
        <dbReference type="SAM" id="Phobius"/>
    </source>
</evidence>
<accession>A0A433SKA5</accession>
<sequence length="407" mass="45988">MCSLIGRLRLVLDQLTKQDGLGCSCSHEVQQLLTVEDVPDVIKEPYIYSGYRLLNKPWSYYVKSIFRLHNESVNVWTHGLGFFVVLFSMACYLDQLDMQKDCHASTILVFGLCCLCNLAASSAAHLFHSRSRWDHFAFFLLDYMGVTFYAFGSGVNSMFICSSKAFHELFSGWFLPVNVLLSWFAFYACCVAKIKLAHNNTHRKVVMIAGVLCQAVVVSLPAVSRYVDCLQDPTCDIRHLNHLTVVFALLILCAISFAGHMPESLWPGHFDVLGHGHQWFHVAVVLAMLAQVWVIDIEVNVTQRARQLEQPGQGELLAYLALLVLVETATFVYYMRQVVFRRLSRDIPRQLVSQSIKKKFSVLPGSACKASSDSKNYSETTTCLRNGEKIVENNETSTMTETHKKCL</sequence>
<dbReference type="GO" id="GO:0038023">
    <property type="term" value="F:signaling receptor activity"/>
    <property type="evidence" value="ECO:0007669"/>
    <property type="project" value="TreeGrafter"/>
</dbReference>
<evidence type="ECO:0000256" key="6">
    <source>
        <dbReference type="PIRSR" id="PIRSR604254-1"/>
    </source>
</evidence>
<comment type="similarity">
    <text evidence="2">Belongs to the ADIPOR family.</text>
</comment>
<evidence type="ECO:0000256" key="2">
    <source>
        <dbReference type="ARBA" id="ARBA00007018"/>
    </source>
</evidence>
<feature type="binding site" evidence="6">
    <location>
        <position position="277"/>
    </location>
    <ligand>
        <name>Zn(2+)</name>
        <dbReference type="ChEBI" id="CHEBI:29105"/>
    </ligand>
</feature>
<keyword evidence="4 7" id="KW-1133">Transmembrane helix</keyword>
<dbReference type="PANTHER" id="PTHR20855:SF92">
    <property type="entry name" value="PROGESTIN AND ADIPOQ RECEPTOR FAMILY MEMBER 3-LIKE"/>
    <property type="match status" value="1"/>
</dbReference>
<keyword evidence="9" id="KW-1185">Reference proteome</keyword>
<keyword evidence="6" id="KW-0862">Zinc</keyword>
<dbReference type="Pfam" id="PF03006">
    <property type="entry name" value="HlyIII"/>
    <property type="match status" value="1"/>
</dbReference>
<feature type="transmembrane region" description="Helical" evidence="7">
    <location>
        <begin position="239"/>
        <end position="258"/>
    </location>
</feature>
<feature type="binding site" evidence="6">
    <location>
        <position position="125"/>
    </location>
    <ligand>
        <name>Zn(2+)</name>
        <dbReference type="ChEBI" id="CHEBI:29105"/>
    </ligand>
</feature>
<feature type="transmembrane region" description="Helical" evidence="7">
    <location>
        <begin position="75"/>
        <end position="93"/>
    </location>
</feature>
<dbReference type="Proteomes" id="UP000271974">
    <property type="component" value="Unassembled WGS sequence"/>
</dbReference>
<keyword evidence="3 7" id="KW-0812">Transmembrane</keyword>
<gene>
    <name evidence="8" type="ORF">EGW08_022788</name>
</gene>